<keyword evidence="3" id="KW-1185">Reference proteome</keyword>
<organism evidence="2 3">
    <name type="scientific">Phrynocephalus forsythii</name>
    <dbReference type="NCBI Taxonomy" id="171643"/>
    <lineage>
        <taxon>Eukaryota</taxon>
        <taxon>Metazoa</taxon>
        <taxon>Chordata</taxon>
        <taxon>Craniata</taxon>
        <taxon>Vertebrata</taxon>
        <taxon>Euteleostomi</taxon>
        <taxon>Lepidosauria</taxon>
        <taxon>Squamata</taxon>
        <taxon>Bifurcata</taxon>
        <taxon>Unidentata</taxon>
        <taxon>Episquamata</taxon>
        <taxon>Toxicofera</taxon>
        <taxon>Iguania</taxon>
        <taxon>Acrodonta</taxon>
        <taxon>Agamidae</taxon>
        <taxon>Agaminae</taxon>
        <taxon>Phrynocephalus</taxon>
    </lineage>
</organism>
<evidence type="ECO:0000313" key="3">
    <source>
        <dbReference type="Proteomes" id="UP001142489"/>
    </source>
</evidence>
<evidence type="ECO:0000256" key="1">
    <source>
        <dbReference type="SAM" id="MobiDB-lite"/>
    </source>
</evidence>
<dbReference type="Proteomes" id="UP001142489">
    <property type="component" value="Unassembled WGS sequence"/>
</dbReference>
<protein>
    <submittedName>
        <fullName evidence="2">Uncharacterized protein</fullName>
    </submittedName>
</protein>
<reference evidence="2" key="1">
    <citation type="journal article" date="2023" name="DNA Res.">
        <title>Chromosome-level genome assembly of Phrynocephalus forsythii using third-generation DNA sequencing and Hi-C analysis.</title>
        <authorList>
            <person name="Qi Y."/>
            <person name="Zhao W."/>
            <person name="Zhao Y."/>
            <person name="Niu C."/>
            <person name="Cao S."/>
            <person name="Zhang Y."/>
        </authorList>
    </citation>
    <scope>NUCLEOTIDE SEQUENCE</scope>
    <source>
        <tissue evidence="2">Muscle</tissue>
    </source>
</reference>
<comment type="caution">
    <text evidence="2">The sequence shown here is derived from an EMBL/GenBank/DDBJ whole genome shotgun (WGS) entry which is preliminary data.</text>
</comment>
<feature type="region of interest" description="Disordered" evidence="1">
    <location>
        <begin position="120"/>
        <end position="265"/>
    </location>
</feature>
<feature type="compositionally biased region" description="Pro residues" evidence="1">
    <location>
        <begin position="132"/>
        <end position="142"/>
    </location>
</feature>
<dbReference type="AlphaFoldDB" id="A0A9Q0XH00"/>
<name>A0A9Q0XH00_9SAUR</name>
<evidence type="ECO:0000313" key="2">
    <source>
        <dbReference type="EMBL" id="KAJ7314107.1"/>
    </source>
</evidence>
<feature type="region of interest" description="Disordered" evidence="1">
    <location>
        <begin position="1"/>
        <end position="107"/>
    </location>
</feature>
<gene>
    <name evidence="2" type="ORF">JRQ81_006043</name>
</gene>
<sequence>MEAPLLGGSSQDEPPPVSAFERQVRRRKIMIYRPGAEERVSPTLWPEPENRGGTSPPPCGDVGQSPNKRQRLLQGEPPEREKNEGSPGGRAGETLWHVASPMEKKQRRVLAVDLEDFSATQVPEDLGGRSPPQGPTVPPCPNASPTATLKEESASLSATSQSSAASRSPPLHSGSRDKLAQACRQLWNPKSSPPRAGVRAPAGQEAVSAEGRLPKWRRGGPRGSFAGQAPSAHLDHPSGGRGSRPRPGCRRWQGAAGDLPTPLSE</sequence>
<feature type="compositionally biased region" description="Low complexity" evidence="1">
    <location>
        <begin position="154"/>
        <end position="168"/>
    </location>
</feature>
<proteinExistence type="predicted"/>
<accession>A0A9Q0XH00</accession>
<dbReference type="EMBL" id="JAPFRF010000012">
    <property type="protein sequence ID" value="KAJ7314107.1"/>
    <property type="molecule type" value="Genomic_DNA"/>
</dbReference>